<proteinExistence type="predicted"/>
<evidence type="ECO:0000313" key="2">
    <source>
        <dbReference type="Proteomes" id="UP000605099"/>
    </source>
</evidence>
<reference evidence="2" key="1">
    <citation type="journal article" date="2019" name="Int. J. Syst. Evol. Microbiol.">
        <title>The Global Catalogue of Microorganisms (GCM) 10K type strain sequencing project: providing services to taxonomists for standard genome sequencing and annotation.</title>
        <authorList>
            <consortium name="The Broad Institute Genomics Platform"/>
            <consortium name="The Broad Institute Genome Sequencing Center for Infectious Disease"/>
            <person name="Wu L."/>
            <person name="Ma J."/>
        </authorList>
    </citation>
    <scope>NUCLEOTIDE SEQUENCE [LARGE SCALE GENOMIC DNA]</scope>
    <source>
        <strain evidence="2">CGMCC 1.6784</strain>
    </source>
</reference>
<organism evidence="1 2">
    <name type="scientific">Novosphingobium indicum</name>
    <dbReference type="NCBI Taxonomy" id="462949"/>
    <lineage>
        <taxon>Bacteria</taxon>
        <taxon>Pseudomonadati</taxon>
        <taxon>Pseudomonadota</taxon>
        <taxon>Alphaproteobacteria</taxon>
        <taxon>Sphingomonadales</taxon>
        <taxon>Sphingomonadaceae</taxon>
        <taxon>Novosphingobium</taxon>
    </lineage>
</organism>
<accession>A0ABQ2JZM5</accession>
<dbReference type="Proteomes" id="UP000605099">
    <property type="component" value="Unassembled WGS sequence"/>
</dbReference>
<gene>
    <name evidence="1" type="ORF">GCM10011349_36800</name>
</gene>
<evidence type="ECO:0000313" key="1">
    <source>
        <dbReference type="EMBL" id="GGN57847.1"/>
    </source>
</evidence>
<sequence>MAQILKVLRADAAGADFAEQGVESGGHGLEMAVPIRRGKTAIKAKQGARNRAPCFRRLARITSLR</sequence>
<comment type="caution">
    <text evidence="1">The sequence shown here is derived from an EMBL/GenBank/DDBJ whole genome shotgun (WGS) entry which is preliminary data.</text>
</comment>
<dbReference type="EMBL" id="BMLK01000020">
    <property type="protein sequence ID" value="GGN57847.1"/>
    <property type="molecule type" value="Genomic_DNA"/>
</dbReference>
<protein>
    <submittedName>
        <fullName evidence="1">Uncharacterized protein</fullName>
    </submittedName>
</protein>
<keyword evidence="2" id="KW-1185">Reference proteome</keyword>
<name>A0ABQ2JZM5_9SPHN</name>